<keyword evidence="5" id="KW-0418">Kinase</keyword>
<evidence type="ECO:0000256" key="6">
    <source>
        <dbReference type="ARBA" id="ARBA00022840"/>
    </source>
</evidence>
<evidence type="ECO:0000313" key="9">
    <source>
        <dbReference type="EnsemblMetazoa" id="XP_038048071.1"/>
    </source>
</evidence>
<feature type="domain" description="Protein kinase" evidence="8">
    <location>
        <begin position="1449"/>
        <end position="1709"/>
    </location>
</feature>
<feature type="region of interest" description="Disordered" evidence="7">
    <location>
        <begin position="1350"/>
        <end position="1381"/>
    </location>
</feature>
<keyword evidence="2" id="KW-0723">Serine/threonine-protein kinase</keyword>
<dbReference type="PROSITE" id="PS50011">
    <property type="entry name" value="PROTEIN_KINASE_DOM"/>
    <property type="match status" value="1"/>
</dbReference>
<dbReference type="InterPro" id="IPR011009">
    <property type="entry name" value="Kinase-like_dom_sf"/>
</dbReference>
<dbReference type="Pfam" id="PF00069">
    <property type="entry name" value="Pkinase"/>
    <property type="match status" value="1"/>
</dbReference>
<dbReference type="InterPro" id="IPR045801">
    <property type="entry name" value="MEKK4_N"/>
</dbReference>
<dbReference type="SMART" id="SM00220">
    <property type="entry name" value="S_TKc"/>
    <property type="match status" value="1"/>
</dbReference>
<sequence length="1728" mass="195398">MDDANGYANGDLPDDIQFHHHHDNISDPSDPNSSLEDAGDVEVEPVTMNHAPSNQHGNATREYIPIPEDDNVSSFDSDPSYWAGTTPPRNHREEKRQHLRSRQAPKPPRLVIPRRESRDSVPKTFNTGPRRSLVKMDKVEEREAFVDPVLGSTAMQQKRKSITIERNQQREYKHSAITFEGTEVPNVAVPLNTFLDPLPSPVVKVDSNIFFRSLNTQSESKVSQSPPPSPKRSKSKKHSIGKSYCSEDRISFHKIFSEMIRIGSAKKEGSMDGKNFVGWQENSHHNDTVPMAWNQLLWLELKASQNGLTMLQEDQRLVEAREMISSILQAILIFKFIASPSKSRGPTKCTLKRYPRTRMLSSTTGLENTNQGDTGSDSDRSVQSQDEPLKTCNACSTPFINRRGSVDSIGMCMPLSAALTNYIQSTRQAWKQVTSIMEQLEEARQLYPTLRALQNDYPLYRMVGFSKRIETLCLWLNITSDLNHKLEQAALMLGVIDIEGVFWPFILEEEPDEEQVTLNEIHTTQKAEAGVIKPHARRLFDVKEASSSIDSTDTEDTTIEKEVESPPPLEINDKDVQVPKKRTRSVTFDIQDSDSNDVDDDADDEREASPRIYSEHSTPTGKSPVTDESPRLGRIFSQCHFSFDYNSATSMYRPFVDRSLKHSGLRRMTDMLYILLGKTLQRTKQVLQKPTFVEGTFTPRRKHRPSSVDFDSVSGHPLPFTSPITEEAAQIGQQQYDILSTHGAWSEAFIAMGLPSFTPAYLFLLRIPLDVMHECLRFRLEHKPAVDPSAHSIQQLIYECKEVIRSSVHMKQYYQSMASAVMPDDTKAQEHAESDIEEYENDLQEMLRSYFEYLHSWIQMLQRLPQASISLKNILDDEWDFTKEICPHVRGGEAQAGKRFCIMAKNVLLSIGDYLDDGVTDVSSSHQDSQSHGDTMKRIIINSCKRFKLMFHEVRERASKALGFAKMLRKDLEIAAEFQRTVPTKDLLRVLKTSDHIKVKMGADIPGHLMFVPKHLKDDILQILQLLDDLCGREDMPLIPNDPSSMDSVGYLLLVRCSDGGEDGGLPEWKEPCVHVTPDVETTIALSDIQVKSLLLVVNHSSQLHGQRKAFERAVGKAVTLTSDQTSSHNTIAEALDELKQDALGLCHTIVHNIKQVDQNLDIDSVLDIEETEKINMLSYFKDTMHQCFSVSFDYHKEVTRLLSGEARQKLAESVQNLAQMWMSFVLEKCERGRGTRPRWANHGMDFLVVASEPRNVAQLSNEDFVEMTQMMNKCITHIIGTEDKSCSGSPALTVTSPTDGSTLKLTRAWSKSSRSTSDSTPSPHMPSPIHFSELQRTNSIERFQSLMPVDQSSPTEDTSEPSYPKRPTTSPLSPPQSSLTRMFRSISKDSAESLSKMDRWQRIRSKLQQLDEQRNKKLQDLQMIGMVSDRHSHNEVVNINCKKVTFRWQRGRKIGEGQCGTTVYSCINMDSGETLAMKELRFQRNDHSVIKDIADEIKNFEGIRHPSLVRYYGVEIHREELLIFMEYCDEGTIAEVSKAGLPEQMVRRYAQEITVAISFLHEHGIVHRDIKGANVFLSSDGHVKLGDFGCAIKLQNAKTILGELTTFTGTAAYMAPEVITQTGQGKKGYGRAADIWSLGCVVIEMTTGKRPWHEFDHEFPILFKVGEGAIPTIADNLSSECKDFLSKCLVHSPLERWTANQLLDHPFLKVTPGIDFQSMLQTNSRPS</sequence>
<dbReference type="GO" id="GO:0005524">
    <property type="term" value="F:ATP binding"/>
    <property type="evidence" value="ECO:0007669"/>
    <property type="project" value="UniProtKB-KW"/>
</dbReference>
<feature type="compositionally biased region" description="Acidic residues" evidence="7">
    <location>
        <begin position="591"/>
        <end position="606"/>
    </location>
</feature>
<evidence type="ECO:0000256" key="7">
    <source>
        <dbReference type="SAM" id="MobiDB-lite"/>
    </source>
</evidence>
<dbReference type="InterPro" id="IPR000719">
    <property type="entry name" value="Prot_kinase_dom"/>
</dbReference>
<dbReference type="RefSeq" id="XP_038048071.1">
    <property type="nucleotide sequence ID" value="XM_038192143.1"/>
</dbReference>
<accession>A0A913ZAN2</accession>
<feature type="region of interest" description="Disordered" evidence="7">
    <location>
        <begin position="360"/>
        <end position="387"/>
    </location>
</feature>
<evidence type="ECO:0000256" key="5">
    <source>
        <dbReference type="ARBA" id="ARBA00022777"/>
    </source>
</evidence>
<dbReference type="Gene3D" id="1.10.510.10">
    <property type="entry name" value="Transferase(Phosphotransferase) domain 1"/>
    <property type="match status" value="1"/>
</dbReference>
<feature type="region of interest" description="Disordered" evidence="7">
    <location>
        <begin position="1307"/>
        <end position="1331"/>
    </location>
</feature>
<keyword evidence="3" id="KW-0808">Transferase</keyword>
<dbReference type="CTD" id="4216"/>
<dbReference type="InterPro" id="IPR008271">
    <property type="entry name" value="Ser/Thr_kinase_AS"/>
</dbReference>
<feature type="compositionally biased region" description="Polar residues" evidence="7">
    <location>
        <begin position="360"/>
        <end position="386"/>
    </location>
</feature>
<feature type="compositionally biased region" description="Basic residues" evidence="7">
    <location>
        <begin position="231"/>
        <end position="240"/>
    </location>
</feature>
<proteinExistence type="inferred from homology"/>
<dbReference type="OMA" id="DEHQFEE"/>
<evidence type="ECO:0000256" key="2">
    <source>
        <dbReference type="ARBA" id="ARBA00022527"/>
    </source>
</evidence>
<dbReference type="PANTHER" id="PTHR48016">
    <property type="entry name" value="MAP KINASE KINASE KINASE SSK2-RELATED-RELATED"/>
    <property type="match status" value="1"/>
</dbReference>
<dbReference type="InterPro" id="IPR050538">
    <property type="entry name" value="MAP_kinase_kinase_kinase"/>
</dbReference>
<comment type="similarity">
    <text evidence="1">Belongs to the protein kinase superfamily. STE Ser/Thr protein kinase family. MAP kinase kinase kinase subfamily.</text>
</comment>
<feature type="compositionally biased region" description="Low complexity" evidence="7">
    <location>
        <begin position="1368"/>
        <end position="1381"/>
    </location>
</feature>
<keyword evidence="4" id="KW-0547">Nucleotide-binding</keyword>
<feature type="region of interest" description="Disordered" evidence="7">
    <location>
        <begin position="1"/>
        <end position="131"/>
    </location>
</feature>
<organism evidence="9 10">
    <name type="scientific">Patiria miniata</name>
    <name type="common">Bat star</name>
    <name type="synonym">Asterina miniata</name>
    <dbReference type="NCBI Taxonomy" id="46514"/>
    <lineage>
        <taxon>Eukaryota</taxon>
        <taxon>Metazoa</taxon>
        <taxon>Echinodermata</taxon>
        <taxon>Eleutherozoa</taxon>
        <taxon>Asterozoa</taxon>
        <taxon>Asteroidea</taxon>
        <taxon>Valvatacea</taxon>
        <taxon>Valvatida</taxon>
        <taxon>Asterinidae</taxon>
        <taxon>Patiria</taxon>
    </lineage>
</organism>
<dbReference type="Proteomes" id="UP000887568">
    <property type="component" value="Unplaced"/>
</dbReference>
<feature type="compositionally biased region" description="Low complexity" evidence="7">
    <location>
        <begin position="1311"/>
        <end position="1323"/>
    </location>
</feature>
<evidence type="ECO:0000259" key="8">
    <source>
        <dbReference type="PROSITE" id="PS50011"/>
    </source>
</evidence>
<protein>
    <recommendedName>
        <fullName evidence="8">Protein kinase domain-containing protein</fullName>
    </recommendedName>
</protein>
<evidence type="ECO:0000256" key="4">
    <source>
        <dbReference type="ARBA" id="ARBA00022741"/>
    </source>
</evidence>
<keyword evidence="10" id="KW-1185">Reference proteome</keyword>
<dbReference type="Pfam" id="PF19431">
    <property type="entry name" value="MEKK4_N"/>
    <property type="match status" value="1"/>
</dbReference>
<feature type="region of interest" description="Disordered" evidence="7">
    <location>
        <begin position="216"/>
        <end position="242"/>
    </location>
</feature>
<feature type="region of interest" description="Disordered" evidence="7">
    <location>
        <begin position="544"/>
        <end position="630"/>
    </location>
</feature>
<reference evidence="9" key="1">
    <citation type="submission" date="2022-11" db="UniProtKB">
        <authorList>
            <consortium name="EnsemblMetazoa"/>
        </authorList>
    </citation>
    <scope>IDENTIFICATION</scope>
</reference>
<evidence type="ECO:0000313" key="10">
    <source>
        <dbReference type="Proteomes" id="UP000887568"/>
    </source>
</evidence>
<dbReference type="PANTHER" id="PTHR48016:SF32">
    <property type="entry name" value="MITOGEN-ACTIVATED PROTEIN KINASE KINASE KINASE 4"/>
    <property type="match status" value="1"/>
</dbReference>
<dbReference type="EnsemblMetazoa" id="XM_038192143.1">
    <property type="protein sequence ID" value="XP_038048071.1"/>
    <property type="gene ID" value="LOC119722115"/>
</dbReference>
<dbReference type="GO" id="GO:0004674">
    <property type="term" value="F:protein serine/threonine kinase activity"/>
    <property type="evidence" value="ECO:0007669"/>
    <property type="project" value="UniProtKB-KW"/>
</dbReference>
<dbReference type="GO" id="GO:0000165">
    <property type="term" value="P:MAPK cascade"/>
    <property type="evidence" value="ECO:0007669"/>
    <property type="project" value="InterPro"/>
</dbReference>
<dbReference type="OrthoDB" id="1043025at2759"/>
<name>A0A913ZAN2_PATMI</name>
<evidence type="ECO:0000256" key="1">
    <source>
        <dbReference type="ARBA" id="ARBA00006529"/>
    </source>
</evidence>
<dbReference type="PROSITE" id="PS00108">
    <property type="entry name" value="PROTEIN_KINASE_ST"/>
    <property type="match status" value="1"/>
</dbReference>
<evidence type="ECO:0000256" key="3">
    <source>
        <dbReference type="ARBA" id="ARBA00022679"/>
    </source>
</evidence>
<keyword evidence="6" id="KW-0067">ATP-binding</keyword>
<dbReference type="SUPFAM" id="SSF56112">
    <property type="entry name" value="Protein kinase-like (PK-like)"/>
    <property type="match status" value="1"/>
</dbReference>
<dbReference type="GeneID" id="119722115"/>